<evidence type="ECO:0000313" key="3">
    <source>
        <dbReference type="Proteomes" id="UP000010931"/>
    </source>
</evidence>
<name>L7F9A2_STRT8</name>
<protein>
    <submittedName>
        <fullName evidence="2">Uncharacterized protein</fullName>
    </submittedName>
</protein>
<sequence>MTRWYVGQPTKHGGVHPPRATINWAGEASSAMRRQQRRIDDKQILADYVQLAPGVLVVWERAPHRVVSVDERPDDLWGDKHEMRFADEVTLWERWKRGDKPERATWRERPFAIQLVPVADPKADPVHLIAPGGHSWDVLPEHYSVCVACGELPPCRHQEAEREADRIAARNEALMDIPAGHCLGCGEYVTHRQDAHRFPGPNLWRPDLPENSAVFHARQECAGEVERYRRQWEARGNTEPQPSLFADDDTPA</sequence>
<comment type="caution">
    <text evidence="2">The sequence shown here is derived from an EMBL/GenBank/DDBJ whole genome shotgun (WGS) entry which is preliminary data.</text>
</comment>
<dbReference type="AlphaFoldDB" id="L7F9A2"/>
<evidence type="ECO:0000256" key="1">
    <source>
        <dbReference type="SAM" id="MobiDB-lite"/>
    </source>
</evidence>
<proteinExistence type="predicted"/>
<feature type="region of interest" description="Disordered" evidence="1">
    <location>
        <begin position="233"/>
        <end position="252"/>
    </location>
</feature>
<dbReference type="PATRIC" id="fig|698760.3.peg.3624"/>
<reference evidence="2 3" key="1">
    <citation type="journal article" date="2011" name="Plasmid">
        <title>Streptomyces turgidiscabies Car8 contains a modular pathogenicity island that shares virulence genes with other actinobacterial plant pathogens.</title>
        <authorList>
            <person name="Huguet-Tapia J.C."/>
            <person name="Badger J.H."/>
            <person name="Loria R."/>
            <person name="Pettis G.S."/>
        </authorList>
    </citation>
    <scope>NUCLEOTIDE SEQUENCE [LARGE SCALE GENOMIC DNA]</scope>
    <source>
        <strain evidence="2 3">Car8</strain>
    </source>
</reference>
<gene>
    <name evidence="2" type="ORF">STRTUCAR8_08610</name>
</gene>
<organism evidence="2 3">
    <name type="scientific">Streptomyces turgidiscabies (strain Car8)</name>
    <dbReference type="NCBI Taxonomy" id="698760"/>
    <lineage>
        <taxon>Bacteria</taxon>
        <taxon>Bacillati</taxon>
        <taxon>Actinomycetota</taxon>
        <taxon>Actinomycetes</taxon>
        <taxon>Kitasatosporales</taxon>
        <taxon>Streptomycetaceae</taxon>
        <taxon>Streptomyces</taxon>
    </lineage>
</organism>
<accession>L7F9A2</accession>
<dbReference type="RefSeq" id="WP_006377224.1">
    <property type="nucleotide sequence ID" value="NZ_AEJB01000272.1"/>
</dbReference>
<dbReference type="EMBL" id="AEJB01000272">
    <property type="protein sequence ID" value="ELP67694.1"/>
    <property type="molecule type" value="Genomic_DNA"/>
</dbReference>
<evidence type="ECO:0000313" key="2">
    <source>
        <dbReference type="EMBL" id="ELP67694.1"/>
    </source>
</evidence>
<keyword evidence="3" id="KW-1185">Reference proteome</keyword>
<dbReference type="Proteomes" id="UP000010931">
    <property type="component" value="Unassembled WGS sequence"/>
</dbReference>